<evidence type="ECO:0000256" key="5">
    <source>
        <dbReference type="SAM" id="MobiDB-lite"/>
    </source>
</evidence>
<feature type="transmembrane region" description="Helical" evidence="6">
    <location>
        <begin position="36"/>
        <end position="55"/>
    </location>
</feature>
<evidence type="ECO:0000256" key="1">
    <source>
        <dbReference type="ARBA" id="ARBA00004651"/>
    </source>
</evidence>
<comment type="subcellular location">
    <subcellularLocation>
        <location evidence="1">Cell membrane</location>
        <topology evidence="1">Multi-pass membrane protein</topology>
    </subcellularLocation>
</comment>
<evidence type="ECO:0000256" key="6">
    <source>
        <dbReference type="SAM" id="Phobius"/>
    </source>
</evidence>
<dbReference type="RefSeq" id="WP_200503351.1">
    <property type="nucleotide sequence ID" value="NZ_JAEDAJ010000009.1"/>
</dbReference>
<feature type="transmembrane region" description="Helical" evidence="6">
    <location>
        <begin position="105"/>
        <end position="124"/>
    </location>
</feature>
<dbReference type="PANTHER" id="PTHR23523">
    <property type="match status" value="1"/>
</dbReference>
<protein>
    <submittedName>
        <fullName evidence="8">MFS transporter</fullName>
    </submittedName>
</protein>
<feature type="region of interest" description="Disordered" evidence="5">
    <location>
        <begin position="1"/>
        <end position="28"/>
    </location>
</feature>
<sequence>MTSPDTPSSSTPDPDLPTASTRPAESGRAAASGRTAGAVGLALAIVFVVTISLNLRPAASGLGPLMEDITGAYGVGAWADGLLTALPCLCFGAFGLLAVPLSRRIGLTGTIVLAFSLLTIGLILRPLSGSFGLFVLLSAVALMGPSLVNVVTPAWVKHHGGRSTVLLMTAYSMLLSVGAAVGPAIAVPLASGGSGWRFSLQAWTALAVLPVLVGLVVLAKVGNDFPRAADGVLPPEQGASDPAAPDATTERARVRAAARVAARSVPLRRSPTALFLTLMFGLQSMNAYTQFGFLPQILTDAGLSGAAAGATVSQVAAWGMIGGLVMPTVIARSQRLGVFALAFGVLTAAGYLALIIAPAAAPVAWAALLGIGGFAFPTAIAMIPGRTRDPAITARLSGMVQPVGYLLAGVGPLVMGALLQATGSMTLVLWLLVASAVLLGVAGWRASANRLVDDDLVDAVERA</sequence>
<dbReference type="Pfam" id="PF07690">
    <property type="entry name" value="MFS_1"/>
    <property type="match status" value="1"/>
</dbReference>
<keyword evidence="9" id="KW-1185">Reference proteome</keyword>
<evidence type="ECO:0000313" key="9">
    <source>
        <dbReference type="Proteomes" id="UP000612352"/>
    </source>
</evidence>
<evidence type="ECO:0000259" key="7">
    <source>
        <dbReference type="PROSITE" id="PS50850"/>
    </source>
</evidence>
<dbReference type="InterPro" id="IPR020846">
    <property type="entry name" value="MFS_dom"/>
</dbReference>
<reference evidence="8 9" key="1">
    <citation type="submission" date="2020-12" db="EMBL/GenBank/DDBJ databases">
        <title>Brachybacterium sp. MASK1Z-5, whole genome shotgun sequence.</title>
        <authorList>
            <person name="Tuo L."/>
        </authorList>
    </citation>
    <scope>NUCLEOTIDE SEQUENCE [LARGE SCALE GENOMIC DNA]</scope>
    <source>
        <strain evidence="8 9">MASK1Z-5</strain>
    </source>
</reference>
<feature type="transmembrane region" description="Helical" evidence="6">
    <location>
        <begin position="303"/>
        <end position="326"/>
    </location>
</feature>
<evidence type="ECO:0000313" key="8">
    <source>
        <dbReference type="EMBL" id="MBK0332451.1"/>
    </source>
</evidence>
<dbReference type="Proteomes" id="UP000612352">
    <property type="component" value="Unassembled WGS sequence"/>
</dbReference>
<feature type="transmembrane region" description="Helical" evidence="6">
    <location>
        <begin position="403"/>
        <end position="421"/>
    </location>
</feature>
<feature type="transmembrane region" description="Helical" evidence="6">
    <location>
        <begin position="363"/>
        <end position="383"/>
    </location>
</feature>
<evidence type="ECO:0000256" key="4">
    <source>
        <dbReference type="ARBA" id="ARBA00023136"/>
    </source>
</evidence>
<feature type="domain" description="Major facilitator superfamily (MFS) profile" evidence="7">
    <location>
        <begin position="38"/>
        <end position="451"/>
    </location>
</feature>
<keyword evidence="4 6" id="KW-0472">Membrane</keyword>
<dbReference type="SUPFAM" id="SSF103473">
    <property type="entry name" value="MFS general substrate transporter"/>
    <property type="match status" value="1"/>
</dbReference>
<gene>
    <name evidence="8" type="ORF">I8D64_13700</name>
</gene>
<feature type="transmembrane region" description="Helical" evidence="6">
    <location>
        <begin position="198"/>
        <end position="219"/>
    </location>
</feature>
<keyword evidence="2 6" id="KW-0812">Transmembrane</keyword>
<feature type="transmembrane region" description="Helical" evidence="6">
    <location>
        <begin position="273"/>
        <end position="291"/>
    </location>
</feature>
<accession>A0ABS1BCR9</accession>
<comment type="caution">
    <text evidence="8">The sequence shown here is derived from an EMBL/GenBank/DDBJ whole genome shotgun (WGS) entry which is preliminary data.</text>
</comment>
<dbReference type="InterPro" id="IPR011701">
    <property type="entry name" value="MFS"/>
</dbReference>
<evidence type="ECO:0000256" key="3">
    <source>
        <dbReference type="ARBA" id="ARBA00022989"/>
    </source>
</evidence>
<proteinExistence type="predicted"/>
<dbReference type="EMBL" id="JAEDAJ010000009">
    <property type="protein sequence ID" value="MBK0332451.1"/>
    <property type="molecule type" value="Genomic_DNA"/>
</dbReference>
<feature type="transmembrane region" description="Helical" evidence="6">
    <location>
        <begin position="338"/>
        <end position="357"/>
    </location>
</feature>
<dbReference type="PROSITE" id="PS50850">
    <property type="entry name" value="MFS"/>
    <property type="match status" value="1"/>
</dbReference>
<evidence type="ECO:0000256" key="2">
    <source>
        <dbReference type="ARBA" id="ARBA00022692"/>
    </source>
</evidence>
<dbReference type="InterPro" id="IPR036259">
    <property type="entry name" value="MFS_trans_sf"/>
</dbReference>
<dbReference type="PANTHER" id="PTHR23523:SF2">
    <property type="entry name" value="2-NITROIMIDAZOLE TRANSPORTER"/>
    <property type="match status" value="1"/>
</dbReference>
<dbReference type="InterPro" id="IPR052524">
    <property type="entry name" value="MFS_Cyanate_Porter"/>
</dbReference>
<organism evidence="8 9">
    <name type="scientific">Brachybacterium halotolerans</name>
    <dbReference type="NCBI Taxonomy" id="2795215"/>
    <lineage>
        <taxon>Bacteria</taxon>
        <taxon>Bacillati</taxon>
        <taxon>Actinomycetota</taxon>
        <taxon>Actinomycetes</taxon>
        <taxon>Micrococcales</taxon>
        <taxon>Dermabacteraceae</taxon>
        <taxon>Brachybacterium</taxon>
    </lineage>
</organism>
<feature type="transmembrane region" description="Helical" evidence="6">
    <location>
        <begin position="75"/>
        <end position="98"/>
    </location>
</feature>
<keyword evidence="3 6" id="KW-1133">Transmembrane helix</keyword>
<dbReference type="Gene3D" id="1.20.1250.20">
    <property type="entry name" value="MFS general substrate transporter like domains"/>
    <property type="match status" value="1"/>
</dbReference>
<feature type="transmembrane region" description="Helical" evidence="6">
    <location>
        <begin position="164"/>
        <end position="186"/>
    </location>
</feature>
<feature type="transmembrane region" description="Helical" evidence="6">
    <location>
        <begin position="130"/>
        <end position="152"/>
    </location>
</feature>
<name>A0ABS1BCR9_9MICO</name>
<feature type="transmembrane region" description="Helical" evidence="6">
    <location>
        <begin position="427"/>
        <end position="444"/>
    </location>
</feature>